<dbReference type="STRING" id="575788.VS_3008"/>
<dbReference type="AlphaFoldDB" id="B7VM96"/>
<sequence>MEIVILPLSLWKIIHRLIEYRVKNDQKIKHRIQTYRQSGGLFMARHHELV</sequence>
<dbReference type="HOGENOM" id="CLU_3124091_0_0_6"/>
<evidence type="ECO:0000313" key="2">
    <source>
        <dbReference type="Proteomes" id="UP000009100"/>
    </source>
</evidence>
<evidence type="ECO:0000313" key="1">
    <source>
        <dbReference type="EMBL" id="CAV20286.1"/>
    </source>
</evidence>
<dbReference type="KEGG" id="vsp:VS_3008"/>
<dbReference type="EMBL" id="FM954972">
    <property type="protein sequence ID" value="CAV20286.1"/>
    <property type="molecule type" value="Genomic_DNA"/>
</dbReference>
<protein>
    <submittedName>
        <fullName evidence="1">Uncharacterized protein</fullName>
    </submittedName>
</protein>
<organism evidence="1 2">
    <name type="scientific">Vibrio atlanticus (strain LGP32)</name>
    <name type="common">Vibrio splendidus (strain Mel32)</name>
    <dbReference type="NCBI Taxonomy" id="575788"/>
    <lineage>
        <taxon>Bacteria</taxon>
        <taxon>Pseudomonadati</taxon>
        <taxon>Pseudomonadota</taxon>
        <taxon>Gammaproteobacteria</taxon>
        <taxon>Vibrionales</taxon>
        <taxon>Vibrionaceae</taxon>
        <taxon>Vibrio</taxon>
    </lineage>
</organism>
<gene>
    <name evidence="1" type="ordered locus">VS_3008</name>
</gene>
<accession>B7VM96</accession>
<reference evidence="1 2" key="1">
    <citation type="submission" date="2009-02" db="EMBL/GenBank/DDBJ databases">
        <title>Vibrio splendidus str. LGP32 complete genome.</title>
        <authorList>
            <person name="Mazel D."/>
            <person name="Le Roux F."/>
        </authorList>
    </citation>
    <scope>NUCLEOTIDE SEQUENCE [LARGE SCALE GENOMIC DNA]</scope>
    <source>
        <strain evidence="1 2">LGP32</strain>
    </source>
</reference>
<dbReference type="Proteomes" id="UP000009100">
    <property type="component" value="Chromosome 1"/>
</dbReference>
<proteinExistence type="predicted"/>
<name>B7VM96_VIBA3</name>